<accession>A0ABQ3DKZ0</accession>
<dbReference type="Pfam" id="PF00535">
    <property type="entry name" value="Glycos_transf_2"/>
    <property type="match status" value="1"/>
</dbReference>
<evidence type="ECO:0000256" key="4">
    <source>
        <dbReference type="SAM" id="MobiDB-lite"/>
    </source>
</evidence>
<dbReference type="PANTHER" id="PTHR43685">
    <property type="entry name" value="GLYCOSYLTRANSFERASE"/>
    <property type="match status" value="1"/>
</dbReference>
<comment type="similarity">
    <text evidence="1">Belongs to the glycosyltransferase 2 family.</text>
</comment>
<protein>
    <submittedName>
        <fullName evidence="6">Glycosyl transferase</fullName>
    </submittedName>
</protein>
<dbReference type="Gene3D" id="3.90.550.10">
    <property type="entry name" value="Spore Coat Polysaccharide Biosynthesis Protein SpsA, Chain A"/>
    <property type="match status" value="1"/>
</dbReference>
<dbReference type="Proteomes" id="UP000599437">
    <property type="component" value="Unassembled WGS sequence"/>
</dbReference>
<evidence type="ECO:0000313" key="7">
    <source>
        <dbReference type="Proteomes" id="UP000599437"/>
    </source>
</evidence>
<evidence type="ECO:0000259" key="5">
    <source>
        <dbReference type="Pfam" id="PF00535"/>
    </source>
</evidence>
<dbReference type="InterPro" id="IPR029044">
    <property type="entry name" value="Nucleotide-diphossugar_trans"/>
</dbReference>
<feature type="domain" description="Glycosyltransferase 2-like" evidence="5">
    <location>
        <begin position="28"/>
        <end position="185"/>
    </location>
</feature>
<keyword evidence="3 6" id="KW-0808">Transferase</keyword>
<sequence>MVSGEAAHRTGPRPVASGRPTDRPRTAVVVITRNRRASLLRTLDRLAALPERPPVTVVDNGSTDGTAEAVRARHPGVHLLTPGRNLAAAGRTYGAAALDTPYVAFSDDDSWWEPGALDRAADVLDSHPRLGLVAATTLVGPDAQPDPLNAELRDSPLGQEPDLPGRSVLGFLACAAVVRRKAFLEVGGFHPLLGVGGEEQLLAIDLDAHGWGVAHCPGVVARHDPDAGPRPGRPVRMRRNELLTAWLRRPLRQALARSVRLALDSRDDPQARLALAQAARRLPAALARRRRTPPRVERRLRLLERSS</sequence>
<feature type="region of interest" description="Disordered" evidence="4">
    <location>
        <begin position="141"/>
        <end position="161"/>
    </location>
</feature>
<keyword evidence="2" id="KW-0328">Glycosyltransferase</keyword>
<comment type="caution">
    <text evidence="6">The sequence shown here is derived from an EMBL/GenBank/DDBJ whole genome shotgun (WGS) entry which is preliminary data.</text>
</comment>
<dbReference type="GO" id="GO:0016740">
    <property type="term" value="F:transferase activity"/>
    <property type="evidence" value="ECO:0007669"/>
    <property type="project" value="UniProtKB-KW"/>
</dbReference>
<organism evidence="6 7">
    <name type="scientific">Streptomyces chryseus</name>
    <dbReference type="NCBI Taxonomy" id="68186"/>
    <lineage>
        <taxon>Bacteria</taxon>
        <taxon>Bacillati</taxon>
        <taxon>Actinomycetota</taxon>
        <taxon>Actinomycetes</taxon>
        <taxon>Kitasatosporales</taxon>
        <taxon>Streptomycetaceae</taxon>
        <taxon>Streptomyces</taxon>
    </lineage>
</organism>
<dbReference type="InterPro" id="IPR001173">
    <property type="entry name" value="Glyco_trans_2-like"/>
</dbReference>
<dbReference type="EMBL" id="BMVO01000006">
    <property type="protein sequence ID" value="GHB01952.1"/>
    <property type="molecule type" value="Genomic_DNA"/>
</dbReference>
<evidence type="ECO:0000256" key="1">
    <source>
        <dbReference type="ARBA" id="ARBA00006739"/>
    </source>
</evidence>
<keyword evidence="7" id="KW-1185">Reference proteome</keyword>
<evidence type="ECO:0000256" key="3">
    <source>
        <dbReference type="ARBA" id="ARBA00022679"/>
    </source>
</evidence>
<evidence type="ECO:0000313" key="6">
    <source>
        <dbReference type="EMBL" id="GHB01952.1"/>
    </source>
</evidence>
<dbReference type="InterPro" id="IPR050834">
    <property type="entry name" value="Glycosyltransf_2"/>
</dbReference>
<dbReference type="SUPFAM" id="SSF53448">
    <property type="entry name" value="Nucleotide-diphospho-sugar transferases"/>
    <property type="match status" value="1"/>
</dbReference>
<name>A0ABQ3DKZ0_9ACTN</name>
<gene>
    <name evidence="6" type="ORF">GCM10010346_26110</name>
</gene>
<feature type="region of interest" description="Disordered" evidence="4">
    <location>
        <begin position="1"/>
        <end position="25"/>
    </location>
</feature>
<reference evidence="7" key="1">
    <citation type="journal article" date="2019" name="Int. J. Syst. Evol. Microbiol.">
        <title>The Global Catalogue of Microorganisms (GCM) 10K type strain sequencing project: providing services to taxonomists for standard genome sequencing and annotation.</title>
        <authorList>
            <consortium name="The Broad Institute Genomics Platform"/>
            <consortium name="The Broad Institute Genome Sequencing Center for Infectious Disease"/>
            <person name="Wu L."/>
            <person name="Ma J."/>
        </authorList>
    </citation>
    <scope>NUCLEOTIDE SEQUENCE [LARGE SCALE GENOMIC DNA]</scope>
    <source>
        <strain evidence="7">JCM 4737</strain>
    </source>
</reference>
<evidence type="ECO:0000256" key="2">
    <source>
        <dbReference type="ARBA" id="ARBA00022676"/>
    </source>
</evidence>
<dbReference type="PANTHER" id="PTHR43685:SF5">
    <property type="entry name" value="GLYCOSYLTRANSFERASE EPSE-RELATED"/>
    <property type="match status" value="1"/>
</dbReference>
<proteinExistence type="inferred from homology"/>